<evidence type="ECO:0000256" key="4">
    <source>
        <dbReference type="ARBA" id="ARBA00022840"/>
    </source>
</evidence>
<dbReference type="PANTHER" id="PTHR10925:SF5">
    <property type="entry name" value="RNA CYTIDINE ACETYLTRANSFERASE"/>
    <property type="match status" value="1"/>
</dbReference>
<dbReference type="Gene3D" id="3.40.50.11040">
    <property type="match status" value="1"/>
</dbReference>
<dbReference type="InterPro" id="IPR007807">
    <property type="entry name" value="TcmA/NAT10_helicase"/>
</dbReference>
<evidence type="ECO:0000256" key="1">
    <source>
        <dbReference type="ARBA" id="ARBA00022679"/>
    </source>
</evidence>
<sequence>MDRKLDRKQIDLFLQGVLEGRSREVLVIYLDSIDLVAEPLSVVIPAFQKVYPQALLFSDDILLQEQYQAAPLKATRHFLGATTEAVLLDIREGFPLDYFLSIAATIGAHGTLLLLATEPLGKKESQRFHDVMIPTPYFDHYLSQQLVNYAYRYWRGEWFAPQLGGDFSLVEEAGHHVKRSLSMIETKKNSPSLVLTEAQRAIYSDFLAEASGVFTLFSPRGSGKSALGAALIASDPEAFILTAPNQLAIEQYQSLKDYQFRAPDALFLGIKEGEVWNQTLIIEEAAKMPLSHLERLVKRFCKVLMISSVENYEGTGQGLREKLYDLVTIKKQYQLQQIHRFDHRDSLAQLVDAMRFTKRSDYDLKDSFFTPKKEDLQEALKIELYNDQNIRLLREDRQKLAALYHLLNQTHYQTNIQDLRRLFDSPHQLFVLAFYQSQLIGATWGIVEGGLSEELAIALFRGERRPRGNLVPQILAGQSYFPEAMIARSVRISRISVVDSFRRLGIGAQMISAIESDSSLNLDFLSVSFGLTADLFAFWRSLDFQPAHLGFHLDKTTGLYSLVVLKRINRHRHEWIEESYRKFAADAALNYRKMESRPEIAAILKHYAQEGVFDARDAAVIEANRNFSRAAYSVENALFRALKDQE</sequence>
<keyword evidence="5" id="KW-0012">Acyltransferase</keyword>
<evidence type="ECO:0000256" key="5">
    <source>
        <dbReference type="ARBA" id="ARBA00023315"/>
    </source>
</evidence>
<evidence type="ECO:0000313" key="7">
    <source>
        <dbReference type="EMBL" id="PWD82257.1"/>
    </source>
</evidence>
<dbReference type="GO" id="GO:0000049">
    <property type="term" value="F:tRNA binding"/>
    <property type="evidence" value="ECO:0007669"/>
    <property type="project" value="TreeGrafter"/>
</dbReference>
<evidence type="ECO:0000256" key="2">
    <source>
        <dbReference type="ARBA" id="ARBA00022694"/>
    </source>
</evidence>
<evidence type="ECO:0000259" key="6">
    <source>
        <dbReference type="PROSITE" id="PS51186"/>
    </source>
</evidence>
<dbReference type="Proteomes" id="UP000244948">
    <property type="component" value="Unassembled WGS sequence"/>
</dbReference>
<dbReference type="InterPro" id="IPR013562">
    <property type="entry name" value="TmcA/NAT10_N"/>
</dbReference>
<dbReference type="InterPro" id="IPR000182">
    <property type="entry name" value="GNAT_dom"/>
</dbReference>
<dbReference type="EMBL" id="QEWR01000008">
    <property type="protein sequence ID" value="PWD82257.1"/>
    <property type="molecule type" value="Genomic_DNA"/>
</dbReference>
<dbReference type="AlphaFoldDB" id="A0A2U2AHY7"/>
<dbReference type="InterPro" id="IPR032672">
    <property type="entry name" value="TmcA/NAT10/Kre33"/>
</dbReference>
<name>A0A2U2AHY7_9GAMM</name>
<feature type="domain" description="N-acetyltransferase" evidence="6">
    <location>
        <begin position="388"/>
        <end position="571"/>
    </location>
</feature>
<protein>
    <recommendedName>
        <fullName evidence="6">N-acetyltransferase domain-containing protein</fullName>
    </recommendedName>
</protein>
<proteinExistence type="predicted"/>
<keyword evidence="3" id="KW-0547">Nucleotide-binding</keyword>
<evidence type="ECO:0000313" key="8">
    <source>
        <dbReference type="Proteomes" id="UP000244948"/>
    </source>
</evidence>
<dbReference type="SUPFAM" id="SSF55729">
    <property type="entry name" value="Acyl-CoA N-acyltransferases (Nat)"/>
    <property type="match status" value="1"/>
</dbReference>
<comment type="caution">
    <text evidence="7">The sequence shown here is derived from an EMBL/GenBank/DDBJ whole genome shotgun (WGS) entry which is preliminary data.</text>
</comment>
<keyword evidence="2" id="KW-0819">tRNA processing</keyword>
<dbReference type="GO" id="GO:0051392">
    <property type="term" value="F:tRNA cytidine N4-acetyltransferase activity"/>
    <property type="evidence" value="ECO:0007669"/>
    <property type="project" value="TreeGrafter"/>
</dbReference>
<dbReference type="Pfam" id="PF08351">
    <property type="entry name" value="TmcA_N"/>
    <property type="match status" value="1"/>
</dbReference>
<dbReference type="GO" id="GO:0051391">
    <property type="term" value="P:tRNA acetylation"/>
    <property type="evidence" value="ECO:0007669"/>
    <property type="project" value="TreeGrafter"/>
</dbReference>
<dbReference type="Pfam" id="PF05127">
    <property type="entry name" value="NAT10_TcmA_helicase"/>
    <property type="match status" value="1"/>
</dbReference>
<evidence type="ECO:0000256" key="3">
    <source>
        <dbReference type="ARBA" id="ARBA00022741"/>
    </source>
</evidence>
<dbReference type="PROSITE" id="PS51186">
    <property type="entry name" value="GNAT"/>
    <property type="match status" value="1"/>
</dbReference>
<dbReference type="SUPFAM" id="SSF52540">
    <property type="entry name" value="P-loop containing nucleoside triphosphate hydrolases"/>
    <property type="match status" value="1"/>
</dbReference>
<dbReference type="GO" id="GO:1904812">
    <property type="term" value="P:rRNA acetylation involved in maturation of SSU-rRNA"/>
    <property type="evidence" value="ECO:0007669"/>
    <property type="project" value="TreeGrafter"/>
</dbReference>
<dbReference type="GO" id="GO:0002101">
    <property type="term" value="P:tRNA wobble cytosine modification"/>
    <property type="evidence" value="ECO:0007669"/>
    <property type="project" value="TreeGrafter"/>
</dbReference>
<gene>
    <name evidence="7" type="ORF">DC082_10005</name>
</gene>
<keyword evidence="1" id="KW-0808">Transferase</keyword>
<dbReference type="GO" id="GO:0005524">
    <property type="term" value="F:ATP binding"/>
    <property type="evidence" value="ECO:0007669"/>
    <property type="project" value="UniProtKB-KW"/>
</dbReference>
<accession>A0A2U2AHY7</accession>
<dbReference type="RefSeq" id="WP_109236855.1">
    <property type="nucleotide sequence ID" value="NZ_BMXZ01000006.1"/>
</dbReference>
<organism evidence="7 8">
    <name type="scientific">Ignatzschineria indica</name>
    <dbReference type="NCBI Taxonomy" id="472583"/>
    <lineage>
        <taxon>Bacteria</taxon>
        <taxon>Pseudomonadati</taxon>
        <taxon>Pseudomonadota</taxon>
        <taxon>Gammaproteobacteria</taxon>
        <taxon>Cardiobacteriales</taxon>
        <taxon>Ignatzschineriaceae</taxon>
        <taxon>Ignatzschineria</taxon>
    </lineage>
</organism>
<dbReference type="Pfam" id="PF13718">
    <property type="entry name" value="GNAT_acetyltr_2"/>
    <property type="match status" value="1"/>
</dbReference>
<keyword evidence="8" id="KW-1185">Reference proteome</keyword>
<reference evidence="7 8" key="1">
    <citation type="journal article" date="2018" name="Genome Announc.">
        <title>Ignatzschineria cameli sp. nov., isolated from necrotic foot tissue of dromedaries (Camelus dromedarius) and associated maggots (Wohlfahrtia species) in Dubai.</title>
        <authorList>
            <person name="Tsang C.C."/>
            <person name="Tang J.Y."/>
            <person name="Fong J.Y."/>
            <person name="Kinne J."/>
            <person name="Lee H.H."/>
            <person name="Joseph M."/>
            <person name="Jose S."/>
            <person name="Schuster R.K."/>
            <person name="Tang Y."/>
            <person name="Sivakumar S."/>
            <person name="Chen J.H."/>
            <person name="Teng J.L."/>
            <person name="Lau S.K."/>
            <person name="Wernery U."/>
            <person name="Woo P.C."/>
        </authorList>
    </citation>
    <scope>NUCLEOTIDE SEQUENCE [LARGE SCALE GENOMIC DNA]</scope>
    <source>
        <strain evidence="7 8">KCTC 22643</strain>
    </source>
</reference>
<dbReference type="PANTHER" id="PTHR10925">
    <property type="entry name" value="N-ACETYLTRANSFERASE 10"/>
    <property type="match status" value="1"/>
</dbReference>
<dbReference type="InterPro" id="IPR027417">
    <property type="entry name" value="P-loop_NTPase"/>
</dbReference>
<keyword evidence="4" id="KW-0067">ATP-binding</keyword>
<dbReference type="InterPro" id="IPR016181">
    <property type="entry name" value="Acyl_CoA_acyltransferase"/>
</dbReference>
<dbReference type="GO" id="GO:1990883">
    <property type="term" value="F:18S rRNA cytidine N-acetyltransferase activity"/>
    <property type="evidence" value="ECO:0007669"/>
    <property type="project" value="TreeGrafter"/>
</dbReference>
<dbReference type="Gene3D" id="3.40.50.300">
    <property type="entry name" value="P-loop containing nucleotide triphosphate hydrolases"/>
    <property type="match status" value="1"/>
</dbReference>
<dbReference type="Gene3D" id="3.40.630.30">
    <property type="match status" value="1"/>
</dbReference>